<proteinExistence type="predicted"/>
<gene>
    <name evidence="1" type="ORF">BRAFLDRAFT_106907</name>
</gene>
<dbReference type="InParanoid" id="C3ZYB1"/>
<accession>C3ZYB1</accession>
<evidence type="ECO:0000313" key="1">
    <source>
        <dbReference type="EMBL" id="EEN42468.1"/>
    </source>
</evidence>
<name>C3ZYB1_BRAFL</name>
<reference evidence="1" key="1">
    <citation type="journal article" date="2008" name="Nature">
        <title>The amphioxus genome and the evolution of the chordate karyotype.</title>
        <authorList>
            <consortium name="US DOE Joint Genome Institute (JGI-PGF)"/>
            <person name="Putnam N.H."/>
            <person name="Butts T."/>
            <person name="Ferrier D.E.K."/>
            <person name="Furlong R.F."/>
            <person name="Hellsten U."/>
            <person name="Kawashima T."/>
            <person name="Robinson-Rechavi M."/>
            <person name="Shoguchi E."/>
            <person name="Terry A."/>
            <person name="Yu J.-K."/>
            <person name="Benito-Gutierrez E.L."/>
            <person name="Dubchak I."/>
            <person name="Garcia-Fernandez J."/>
            <person name="Gibson-Brown J.J."/>
            <person name="Grigoriev I.V."/>
            <person name="Horton A.C."/>
            <person name="de Jong P.J."/>
            <person name="Jurka J."/>
            <person name="Kapitonov V.V."/>
            <person name="Kohara Y."/>
            <person name="Kuroki Y."/>
            <person name="Lindquist E."/>
            <person name="Lucas S."/>
            <person name="Osoegawa K."/>
            <person name="Pennacchio L.A."/>
            <person name="Salamov A.A."/>
            <person name="Satou Y."/>
            <person name="Sauka-Spengler T."/>
            <person name="Schmutz J."/>
            <person name="Shin-I T."/>
            <person name="Toyoda A."/>
            <person name="Bronner-Fraser M."/>
            <person name="Fujiyama A."/>
            <person name="Holland L.Z."/>
            <person name="Holland P.W.H."/>
            <person name="Satoh N."/>
            <person name="Rokhsar D.S."/>
        </authorList>
    </citation>
    <scope>NUCLEOTIDE SEQUENCE [LARGE SCALE GENOMIC DNA]</scope>
    <source>
        <strain evidence="1">S238N-H82</strain>
        <tissue evidence="1">Testes</tissue>
    </source>
</reference>
<sequence length="313" mass="35329">MSCLCRTISRAQQQGLQDTHFDDNAVVINSFYLVYSVSELPRHTILYANNVGPPDCPGNWPIKRITTTGELFEHHAIDLATYNDQQLALPGAPEHHVTGTRTQKTLQIPRGTYPLLSGPYSLTRDQAATGTNFALFLFSRDARDLGSHVPTGGNFVNIIGRHFLITQTADKRDTKHRQEGRISKWICPHGHSEPDVRMLNGPLTAMPKSHSASKLRQDRDFWAKLEEKEKEREIQAARQRLQKDLQQNRDIYNHGYFKTFVRTISAEAYNRHSCEDLFPQCLVLGLGGQLGFHLGHHISIVFVHVGSTPSNTL</sequence>
<protein>
    <submittedName>
        <fullName evidence="1">Uncharacterized protein</fullName>
    </submittedName>
</protein>
<dbReference type="AlphaFoldDB" id="C3ZYB1"/>
<dbReference type="EMBL" id="GG666725">
    <property type="protein sequence ID" value="EEN42468.1"/>
    <property type="molecule type" value="Genomic_DNA"/>
</dbReference>
<organism>
    <name type="scientific">Branchiostoma floridae</name>
    <name type="common">Florida lancelet</name>
    <name type="synonym">Amphioxus</name>
    <dbReference type="NCBI Taxonomy" id="7739"/>
    <lineage>
        <taxon>Eukaryota</taxon>
        <taxon>Metazoa</taxon>
        <taxon>Chordata</taxon>
        <taxon>Cephalochordata</taxon>
        <taxon>Leptocardii</taxon>
        <taxon>Amphioxiformes</taxon>
        <taxon>Branchiostomatidae</taxon>
        <taxon>Branchiostoma</taxon>
    </lineage>
</organism>